<name>A0ABW4ZP73_9SPHI</name>
<dbReference type="Pfam" id="PF04940">
    <property type="entry name" value="BLUF"/>
    <property type="match status" value="1"/>
</dbReference>
<feature type="domain" description="BLUF" evidence="1">
    <location>
        <begin position="6"/>
        <end position="97"/>
    </location>
</feature>
<evidence type="ECO:0000313" key="2">
    <source>
        <dbReference type="EMBL" id="MFD2163918.1"/>
    </source>
</evidence>
<dbReference type="InterPro" id="IPR007024">
    <property type="entry name" value="BLUF_domain"/>
</dbReference>
<reference evidence="3" key="1">
    <citation type="journal article" date="2019" name="Int. J. Syst. Evol. Microbiol.">
        <title>The Global Catalogue of Microorganisms (GCM) 10K type strain sequencing project: providing services to taxonomists for standard genome sequencing and annotation.</title>
        <authorList>
            <consortium name="The Broad Institute Genomics Platform"/>
            <consortium name="The Broad Institute Genome Sequencing Center for Infectious Disease"/>
            <person name="Wu L."/>
            <person name="Ma J."/>
        </authorList>
    </citation>
    <scope>NUCLEOTIDE SEQUENCE [LARGE SCALE GENOMIC DNA]</scope>
    <source>
        <strain evidence="3">KCTC 42217</strain>
    </source>
</reference>
<dbReference type="Proteomes" id="UP001597387">
    <property type="component" value="Unassembled WGS sequence"/>
</dbReference>
<protein>
    <submittedName>
        <fullName evidence="2">BLUF domain-containing protein</fullName>
    </submittedName>
</protein>
<gene>
    <name evidence="2" type="ORF">ACFSJU_16030</name>
</gene>
<dbReference type="PROSITE" id="PS50925">
    <property type="entry name" value="BLUF"/>
    <property type="match status" value="1"/>
</dbReference>
<sequence>MNSPPLHAIIFISSVTEILKTEEVAAIVDAERKVATSRGLTGIVMVLGGNVLRLIEGNKEKVLEEYEDVKRNPNLSNIIKLFDHSSTHRYFENYVFMSDIHSVLNDFSNPEMEAYLEECFNIDSREMRILKDFLKNNR</sequence>
<proteinExistence type="predicted"/>
<dbReference type="SMART" id="SM01034">
    <property type="entry name" value="BLUF"/>
    <property type="match status" value="1"/>
</dbReference>
<dbReference type="EMBL" id="JBHUHZ010000003">
    <property type="protein sequence ID" value="MFD2163918.1"/>
    <property type="molecule type" value="Genomic_DNA"/>
</dbReference>
<evidence type="ECO:0000259" key="1">
    <source>
        <dbReference type="PROSITE" id="PS50925"/>
    </source>
</evidence>
<dbReference type="SUPFAM" id="SSF54975">
    <property type="entry name" value="Acylphosphatase/BLUF domain-like"/>
    <property type="match status" value="1"/>
</dbReference>
<dbReference type="InterPro" id="IPR036046">
    <property type="entry name" value="Acylphosphatase-like_dom_sf"/>
</dbReference>
<dbReference type="Gene3D" id="3.30.70.100">
    <property type="match status" value="1"/>
</dbReference>
<evidence type="ECO:0000313" key="3">
    <source>
        <dbReference type="Proteomes" id="UP001597387"/>
    </source>
</evidence>
<dbReference type="RefSeq" id="WP_255904890.1">
    <property type="nucleotide sequence ID" value="NZ_JAFMZO010000004.1"/>
</dbReference>
<organism evidence="2 3">
    <name type="scientific">Paradesertivirga mongoliensis</name>
    <dbReference type="NCBI Taxonomy" id="2100740"/>
    <lineage>
        <taxon>Bacteria</taxon>
        <taxon>Pseudomonadati</taxon>
        <taxon>Bacteroidota</taxon>
        <taxon>Sphingobacteriia</taxon>
        <taxon>Sphingobacteriales</taxon>
        <taxon>Sphingobacteriaceae</taxon>
        <taxon>Paradesertivirga</taxon>
    </lineage>
</organism>
<comment type="caution">
    <text evidence="2">The sequence shown here is derived from an EMBL/GenBank/DDBJ whole genome shotgun (WGS) entry which is preliminary data.</text>
</comment>
<accession>A0ABW4ZP73</accession>
<keyword evidence="3" id="KW-1185">Reference proteome</keyword>